<gene>
    <name evidence="1" type="ORF">166_ICEHptfs4c_32</name>
</gene>
<evidence type="ECO:0008006" key="2">
    <source>
        <dbReference type="Google" id="ProtNLM"/>
    </source>
</evidence>
<accession>A0A060CTX1</accession>
<proteinExistence type="predicted"/>
<sequence>MQERVFKRKVLDANILKEMHANNVCYSKHSKDRFIPFRFDKSRYVECKLFKKILNFPSNTTFFGGTGCKKLMELLSEIVIDSRSSKIALNRHYALTRLQWCDRTLRHNLQILEKIGFLTAFKNKKGYIFLSMHDFTKIENYEHSGLNGESNLPNSFFLGICGYLKKLFKKLKDRAFKLANKYGVFFLKIPKHFQMQNFNNIFLEFVSVNNPCLSYRLTYDQLVGKKIPNIKCSYQQAIVKKNIHRALEELSIDEKILAS</sequence>
<evidence type="ECO:0000313" key="1">
    <source>
        <dbReference type="EMBL" id="AIA98752.1"/>
    </source>
</evidence>
<organism evidence="1">
    <name type="scientific">Helicobacter pylori</name>
    <name type="common">Campylobacter pylori</name>
    <dbReference type="NCBI Taxonomy" id="210"/>
    <lineage>
        <taxon>Bacteria</taxon>
        <taxon>Pseudomonadati</taxon>
        <taxon>Campylobacterota</taxon>
        <taxon>Epsilonproteobacteria</taxon>
        <taxon>Campylobacterales</taxon>
        <taxon>Helicobacteraceae</taxon>
        <taxon>Helicobacter</taxon>
    </lineage>
</organism>
<protein>
    <recommendedName>
        <fullName evidence="2">PZ1b</fullName>
    </recommendedName>
</protein>
<name>A0A060CTX1_HELPX</name>
<dbReference type="AlphaFoldDB" id="A0A060CTX1"/>
<reference evidence="1" key="1">
    <citation type="journal article" date="2014" name="BMC Genomics">
        <title>A comprehensive analysis of Helicobacter pylori plasticity zones reveals that they are integrating conjugative elements with intermediate integration specificity.</title>
        <authorList>
            <person name="Fischer W."/>
            <person name="Breithaupt U."/>
            <person name="Kern B."/>
            <person name="Smith S.I."/>
            <person name="Spicher C."/>
            <person name="Haas R."/>
        </authorList>
    </citation>
    <scope>NUCLEOTIDE SEQUENCE</scope>
    <source>
        <strain evidence="1">166</strain>
    </source>
</reference>
<dbReference type="EMBL" id="KF861855">
    <property type="protein sequence ID" value="AIA98752.1"/>
    <property type="molecule type" value="Genomic_DNA"/>
</dbReference>